<comment type="caution">
    <text evidence="2">The sequence shown here is derived from an EMBL/GenBank/DDBJ whole genome shotgun (WGS) entry which is preliminary data.</text>
</comment>
<evidence type="ECO:0000313" key="3">
    <source>
        <dbReference type="Proteomes" id="UP000745764"/>
    </source>
</evidence>
<organism evidence="2 3">
    <name type="scientific">Aureobasidium uvarum</name>
    <dbReference type="NCBI Taxonomy" id="2773716"/>
    <lineage>
        <taxon>Eukaryota</taxon>
        <taxon>Fungi</taxon>
        <taxon>Dikarya</taxon>
        <taxon>Ascomycota</taxon>
        <taxon>Pezizomycotina</taxon>
        <taxon>Dothideomycetes</taxon>
        <taxon>Dothideomycetidae</taxon>
        <taxon>Dothideales</taxon>
        <taxon>Saccotheciaceae</taxon>
        <taxon>Aureobasidium</taxon>
    </lineage>
</organism>
<proteinExistence type="predicted"/>
<dbReference type="OrthoDB" id="21368at2759"/>
<protein>
    <submittedName>
        <fullName evidence="2">Uncharacterized protein</fullName>
    </submittedName>
</protein>
<evidence type="ECO:0000313" key="2">
    <source>
        <dbReference type="EMBL" id="CAD0112981.1"/>
    </source>
</evidence>
<evidence type="ECO:0000256" key="1">
    <source>
        <dbReference type="SAM" id="MobiDB-lite"/>
    </source>
</evidence>
<reference evidence="2" key="1">
    <citation type="submission" date="2020-06" db="EMBL/GenBank/DDBJ databases">
        <authorList>
            <person name="Onetto C."/>
        </authorList>
    </citation>
    <scope>NUCLEOTIDE SEQUENCE</scope>
</reference>
<dbReference type="EMBL" id="CAINUL010000015">
    <property type="protein sequence ID" value="CAD0112981.1"/>
    <property type="molecule type" value="Genomic_DNA"/>
</dbReference>
<sequence length="117" mass="13098">MAPRDQSPRASDHRRPYSDRRDHNPRDTRDQRPRRDRSKSRDRALTLLEAADAAATQTTEPPTATTDKLARALPTALRILVTTTLHASALLPVHRAAHLTLAITANPMSRPRKLLRG</sequence>
<name>A0A9N8KJ90_9PEZI</name>
<keyword evidence="3" id="KW-1185">Reference proteome</keyword>
<dbReference type="AlphaFoldDB" id="A0A9N8KJ90"/>
<feature type="region of interest" description="Disordered" evidence="1">
    <location>
        <begin position="1"/>
        <end position="43"/>
    </location>
</feature>
<gene>
    <name evidence="2" type="ORF">AWRI4620_LOCUS7236</name>
</gene>
<accession>A0A9N8KJ90</accession>
<dbReference type="Proteomes" id="UP000745764">
    <property type="component" value="Unassembled WGS sequence"/>
</dbReference>